<dbReference type="EMBL" id="JBBMFM010000090">
    <property type="protein sequence ID" value="MEQ2427154.1"/>
    <property type="molecule type" value="Genomic_DNA"/>
</dbReference>
<feature type="domain" description="MmgE/PrpD N-terminal" evidence="2">
    <location>
        <begin position="1"/>
        <end position="115"/>
    </location>
</feature>
<reference evidence="4 5" key="1">
    <citation type="submission" date="2024-03" db="EMBL/GenBank/DDBJ databases">
        <title>Human intestinal bacterial collection.</title>
        <authorList>
            <person name="Pauvert C."/>
            <person name="Hitch T.C.A."/>
            <person name="Clavel T."/>
        </authorList>
    </citation>
    <scope>NUCLEOTIDE SEQUENCE [LARGE SCALE GENOMIC DNA]</scope>
    <source>
        <strain evidence="4 5">CLA-SR-H021</strain>
    </source>
</reference>
<evidence type="ECO:0000313" key="5">
    <source>
        <dbReference type="Proteomes" id="UP001454086"/>
    </source>
</evidence>
<dbReference type="InterPro" id="IPR045336">
    <property type="entry name" value="MmgE_PrpD_N"/>
</dbReference>
<dbReference type="InterPro" id="IPR005656">
    <property type="entry name" value="MmgE_PrpD"/>
</dbReference>
<sequence>ICGFEVLGRINEALMPEHHIRGFHSTSTAGIIGAAMAAGKLLGMTDEELINTCSMACTFACGLRGNFGYTGNSLHVGNAAANGLRAALYVRSGIRAPKDLLDRPDGYIAAFAGNREKLGRLAGLLGKVSVFETPGLLLKKYPTCFSTYQAIEAARQFVREHPIRAEDIEQMECLTSPNHYMSLPSLWPGSIYEQRFCIPFCICWVLAGGRLSAAEFSKAHYEDARLYPFRAKLRYGEETAQRGDKGFGSTLLRVWGKAGQMWEYRTFPNPCERVEGWSEAALREKFDACCNAFFQEAELDRLWDSCRSLTKIEDIAKWLHEYFKGR</sequence>
<dbReference type="Gene3D" id="1.10.4100.10">
    <property type="entry name" value="2-methylcitrate dehydratase PrpD"/>
    <property type="match status" value="1"/>
</dbReference>
<evidence type="ECO:0000259" key="3">
    <source>
        <dbReference type="Pfam" id="PF19305"/>
    </source>
</evidence>
<dbReference type="InterPro" id="IPR036148">
    <property type="entry name" value="MmgE/PrpD_sf"/>
</dbReference>
<evidence type="ECO:0000256" key="1">
    <source>
        <dbReference type="ARBA" id="ARBA00006174"/>
    </source>
</evidence>
<dbReference type="RefSeq" id="WP_349118476.1">
    <property type="nucleotide sequence ID" value="NZ_JBBMFM010000090.1"/>
</dbReference>
<organism evidence="4 5">
    <name type="scientific">Enterocloster hominis</name>
    <name type="common">ex Hitch et al. 2024</name>
    <dbReference type="NCBI Taxonomy" id="1917870"/>
    <lineage>
        <taxon>Bacteria</taxon>
        <taxon>Bacillati</taxon>
        <taxon>Bacillota</taxon>
        <taxon>Clostridia</taxon>
        <taxon>Lachnospirales</taxon>
        <taxon>Lachnospiraceae</taxon>
        <taxon>Enterocloster</taxon>
    </lineage>
</organism>
<gene>
    <name evidence="4" type="ORF">WMQ36_19490</name>
</gene>
<evidence type="ECO:0000259" key="2">
    <source>
        <dbReference type="Pfam" id="PF03972"/>
    </source>
</evidence>
<dbReference type="Proteomes" id="UP001454086">
    <property type="component" value="Unassembled WGS sequence"/>
</dbReference>
<feature type="domain" description="MmgE/PrpD C-terminal" evidence="3">
    <location>
        <begin position="141"/>
        <end position="301"/>
    </location>
</feature>
<protein>
    <submittedName>
        <fullName evidence="4">MmgE/PrpD family protein</fullName>
    </submittedName>
</protein>
<comment type="similarity">
    <text evidence="1">Belongs to the PrpD family.</text>
</comment>
<proteinExistence type="inferred from homology"/>
<dbReference type="Pfam" id="PF03972">
    <property type="entry name" value="MmgE_PrpD_N"/>
    <property type="match status" value="1"/>
</dbReference>
<name>A0ABV1DDC6_9FIRM</name>
<keyword evidence="5" id="KW-1185">Reference proteome</keyword>
<dbReference type="InterPro" id="IPR045337">
    <property type="entry name" value="MmgE_PrpD_C"/>
</dbReference>
<dbReference type="InterPro" id="IPR042183">
    <property type="entry name" value="MmgE/PrpD_sf_1"/>
</dbReference>
<dbReference type="PANTHER" id="PTHR16943">
    <property type="entry name" value="2-METHYLCITRATE DEHYDRATASE-RELATED"/>
    <property type="match status" value="1"/>
</dbReference>
<evidence type="ECO:0000313" key="4">
    <source>
        <dbReference type="EMBL" id="MEQ2427154.1"/>
    </source>
</evidence>
<accession>A0ABV1DDC6</accession>
<dbReference type="SUPFAM" id="SSF103378">
    <property type="entry name" value="2-methylcitrate dehydratase PrpD"/>
    <property type="match status" value="1"/>
</dbReference>
<dbReference type="Pfam" id="PF19305">
    <property type="entry name" value="MmgE_PrpD_C"/>
    <property type="match status" value="1"/>
</dbReference>
<feature type="non-terminal residue" evidence="4">
    <location>
        <position position="1"/>
    </location>
</feature>
<dbReference type="PANTHER" id="PTHR16943:SF8">
    <property type="entry name" value="2-METHYLCITRATE DEHYDRATASE"/>
    <property type="match status" value="1"/>
</dbReference>
<comment type="caution">
    <text evidence="4">The sequence shown here is derived from an EMBL/GenBank/DDBJ whole genome shotgun (WGS) entry which is preliminary data.</text>
</comment>